<proteinExistence type="predicted"/>
<gene>
    <name evidence="1" type="ORF">AFUS01_LOCUS6745</name>
</gene>
<protein>
    <recommendedName>
        <fullName evidence="3">BED-type domain-containing protein</fullName>
    </recommendedName>
</protein>
<organism evidence="1 2">
    <name type="scientific">Allacma fusca</name>
    <dbReference type="NCBI Taxonomy" id="39272"/>
    <lineage>
        <taxon>Eukaryota</taxon>
        <taxon>Metazoa</taxon>
        <taxon>Ecdysozoa</taxon>
        <taxon>Arthropoda</taxon>
        <taxon>Hexapoda</taxon>
        <taxon>Collembola</taxon>
        <taxon>Symphypleona</taxon>
        <taxon>Sminthuridae</taxon>
        <taxon>Allacma</taxon>
    </lineage>
</organism>
<dbReference type="EMBL" id="CAJVCH010044445">
    <property type="protein sequence ID" value="CAG7717281.1"/>
    <property type="molecule type" value="Genomic_DNA"/>
</dbReference>
<dbReference type="AlphaFoldDB" id="A0A8J2JCY3"/>
<comment type="caution">
    <text evidence="1">The sequence shown here is derived from an EMBL/GenBank/DDBJ whole genome shotgun (WGS) entry which is preliminary data.</text>
</comment>
<feature type="non-terminal residue" evidence="1">
    <location>
        <position position="135"/>
    </location>
</feature>
<sequence length="135" mass="15160">DFNGAIPNPNRAFVERIYVEDMDQPEQDCGDESGPSINFHLNNLSILTESVNVNSELNGPVVVCGSASNQNPKRSRVWLYFKESVPKGKSICQINNCFTEIPGAYTTNLKKHIKCHHPVQFTNLEDDRPKKVASR</sequence>
<name>A0A8J2JCY3_9HEXA</name>
<accession>A0A8J2JCY3</accession>
<dbReference type="Proteomes" id="UP000708208">
    <property type="component" value="Unassembled WGS sequence"/>
</dbReference>
<evidence type="ECO:0000313" key="2">
    <source>
        <dbReference type="Proteomes" id="UP000708208"/>
    </source>
</evidence>
<feature type="non-terminal residue" evidence="1">
    <location>
        <position position="1"/>
    </location>
</feature>
<evidence type="ECO:0008006" key="3">
    <source>
        <dbReference type="Google" id="ProtNLM"/>
    </source>
</evidence>
<evidence type="ECO:0000313" key="1">
    <source>
        <dbReference type="EMBL" id="CAG7717281.1"/>
    </source>
</evidence>
<reference evidence="1" key="1">
    <citation type="submission" date="2021-06" db="EMBL/GenBank/DDBJ databases">
        <authorList>
            <person name="Hodson N. C."/>
            <person name="Mongue J. A."/>
            <person name="Jaron S. K."/>
        </authorList>
    </citation>
    <scope>NUCLEOTIDE SEQUENCE</scope>
</reference>
<keyword evidence="2" id="KW-1185">Reference proteome</keyword>